<evidence type="ECO:0000313" key="3">
    <source>
        <dbReference type="Proteomes" id="UP000660668"/>
    </source>
</evidence>
<accession>A0A930VN04</accession>
<evidence type="ECO:0000313" key="2">
    <source>
        <dbReference type="EMBL" id="MBF4770514.1"/>
    </source>
</evidence>
<dbReference type="Gene3D" id="3.40.50.300">
    <property type="entry name" value="P-loop containing nucleotide triphosphate hydrolases"/>
    <property type="match status" value="2"/>
</dbReference>
<dbReference type="InterPro" id="IPR006935">
    <property type="entry name" value="Helicase/UvrB_N"/>
</dbReference>
<reference evidence="2" key="1">
    <citation type="submission" date="2020-11" db="EMBL/GenBank/DDBJ databases">
        <title>Nocardioides cynanchi sp. nov., isolated from soil of rhizosphere of Cynanchum wilfordii.</title>
        <authorList>
            <person name="Lee J.-S."/>
            <person name="Suh M.K."/>
            <person name="Kim J.-S."/>
        </authorList>
    </citation>
    <scope>NUCLEOTIDE SEQUENCE</scope>
    <source>
        <strain evidence="2">KCTC 19276</strain>
    </source>
</reference>
<gene>
    <name evidence="2" type="ORF">ISU10_22300</name>
</gene>
<dbReference type="PROSITE" id="PS51194">
    <property type="entry name" value="HELICASE_CTER"/>
    <property type="match status" value="1"/>
</dbReference>
<dbReference type="GO" id="GO:0005524">
    <property type="term" value="F:ATP binding"/>
    <property type="evidence" value="ECO:0007669"/>
    <property type="project" value="InterPro"/>
</dbReference>
<proteinExistence type="predicted"/>
<dbReference type="InterPro" id="IPR025202">
    <property type="entry name" value="PLD-like_dom"/>
</dbReference>
<dbReference type="Pfam" id="PF11907">
    <property type="entry name" value="DUF3427"/>
    <property type="match status" value="1"/>
</dbReference>
<name>A0A930VN04_9ACTN</name>
<dbReference type="GO" id="GO:0016787">
    <property type="term" value="F:hydrolase activity"/>
    <property type="evidence" value="ECO:0007669"/>
    <property type="project" value="InterPro"/>
</dbReference>
<protein>
    <submittedName>
        <fullName evidence="2">DUF3427 domain-containing protein</fullName>
    </submittedName>
</protein>
<dbReference type="RefSeq" id="WP_194698658.1">
    <property type="nucleotide sequence ID" value="NZ_JADKPO010000057.1"/>
</dbReference>
<dbReference type="Gene3D" id="3.30.870.10">
    <property type="entry name" value="Endonuclease Chain A"/>
    <property type="match status" value="1"/>
</dbReference>
<dbReference type="AlphaFoldDB" id="A0A930VN04"/>
<organism evidence="2 3">
    <name type="scientific">Nocardioides agariphilus</name>
    <dbReference type="NCBI Taxonomy" id="433664"/>
    <lineage>
        <taxon>Bacteria</taxon>
        <taxon>Bacillati</taxon>
        <taxon>Actinomycetota</taxon>
        <taxon>Actinomycetes</taxon>
        <taxon>Propionibacteriales</taxon>
        <taxon>Nocardioidaceae</taxon>
        <taxon>Nocardioides</taxon>
    </lineage>
</organism>
<dbReference type="Pfam" id="PF04851">
    <property type="entry name" value="ResIII"/>
    <property type="match status" value="1"/>
</dbReference>
<dbReference type="SMART" id="SM00487">
    <property type="entry name" value="DEXDc"/>
    <property type="match status" value="1"/>
</dbReference>
<dbReference type="PANTHER" id="PTHR47396">
    <property type="entry name" value="TYPE I RESTRICTION ENZYME ECOKI R PROTEIN"/>
    <property type="match status" value="1"/>
</dbReference>
<dbReference type="CDD" id="cd18799">
    <property type="entry name" value="SF2_C_EcoAI-like"/>
    <property type="match status" value="1"/>
</dbReference>
<dbReference type="Pfam" id="PF13091">
    <property type="entry name" value="PLDc_2"/>
    <property type="match status" value="1"/>
</dbReference>
<dbReference type="Proteomes" id="UP000660668">
    <property type="component" value="Unassembled WGS sequence"/>
</dbReference>
<dbReference type="InterPro" id="IPR050742">
    <property type="entry name" value="Helicase_Restrict-Modif_Enz"/>
</dbReference>
<dbReference type="SUPFAM" id="SSF56024">
    <property type="entry name" value="Phospholipase D/nuclease"/>
    <property type="match status" value="1"/>
</dbReference>
<dbReference type="InterPro" id="IPR021835">
    <property type="entry name" value="DUF3427"/>
</dbReference>
<dbReference type="InterPro" id="IPR014001">
    <property type="entry name" value="Helicase_ATP-bd"/>
</dbReference>
<comment type="caution">
    <text evidence="2">The sequence shown here is derived from an EMBL/GenBank/DDBJ whole genome shotgun (WGS) entry which is preliminary data.</text>
</comment>
<dbReference type="Pfam" id="PF00271">
    <property type="entry name" value="Helicase_C"/>
    <property type="match status" value="1"/>
</dbReference>
<dbReference type="GO" id="GO:0003677">
    <property type="term" value="F:DNA binding"/>
    <property type="evidence" value="ECO:0007669"/>
    <property type="project" value="InterPro"/>
</dbReference>
<dbReference type="InterPro" id="IPR001650">
    <property type="entry name" value="Helicase_C-like"/>
</dbReference>
<dbReference type="SUPFAM" id="SSF52540">
    <property type="entry name" value="P-loop containing nucleoside triphosphate hydrolases"/>
    <property type="match status" value="1"/>
</dbReference>
<dbReference type="PANTHER" id="PTHR47396:SF1">
    <property type="entry name" value="ATP-DEPENDENT HELICASE IRC3-RELATED"/>
    <property type="match status" value="1"/>
</dbReference>
<keyword evidence="3" id="KW-1185">Reference proteome</keyword>
<feature type="domain" description="Helicase C-terminal" evidence="1">
    <location>
        <begin position="550"/>
        <end position="706"/>
    </location>
</feature>
<dbReference type="GO" id="GO:0005829">
    <property type="term" value="C:cytosol"/>
    <property type="evidence" value="ECO:0007669"/>
    <property type="project" value="TreeGrafter"/>
</dbReference>
<dbReference type="InterPro" id="IPR027417">
    <property type="entry name" value="P-loop_NTPase"/>
</dbReference>
<evidence type="ECO:0000259" key="1">
    <source>
        <dbReference type="PROSITE" id="PS51194"/>
    </source>
</evidence>
<sequence length="1059" mass="117298">MGTSRPLPPGLRDELITTELGQALELLASEQADVSPLDKSEAIERLGKHLLRVARRMRSPSSGDDLVTSAEVVNDAIRALGDEFGGDHLQVPLRVLRGVRSGTGLAGSALPQHPAIPLSASELMVNGAGEPSLGSVLKQELGCADEVDLICAFVGYKGIEALRPDLRALAERGGRIRVITSTYLGSTSRKALDDLVSLGAEVRVNYQGMVTKLHAKAWLFRRPGELDTAFIGSSNLSEAALYTGLEWNVRLARADAPTVFNRIHQVFDSYWNTASFEQYSLADADRLDAALAEARGFAAQGFSRRAQRTIDKLNDQLEAAYARIQVRARPHQQRVLDALATRRGEFDEHQHLIVAATGTGKTVMAALDYAALGAAAGAVRPTLLFVAHREQILAQARETFRQVLQDPGFGELLSGSSGPLPRDAHVFAMVQTLRNRLGSIPPTAYDVIYVDEAHHSTADSWDSVVRHFAPRELVGLTATPERTDGADITDLFGGRYTTELRLWEAVDDQLLAPFEYVGVDDGTDLRDLAWHSGDYAVGALSELYTGDHERVRRIVHAIHRWVEHPGSMRALGFCVTIAHAQFMAEQFTQHGLKADYLVGDHDQTQRDRVLGRLMAGQLQVVFSVDVLGEGIDVPDVDTLLLCRPTQSPVLFAQQLGRGLRLAPGKATCLVLDFIGQHRAEYRFEQRYQALVNPSAGDIRTQAEAGFPFLPAGCSITLERVARERVLTALKRVAVRPGVSGLLKDFKTGTWPSLESFLHRTGRTVEQFYGVDNRKMSWTRLQREAKSADAPAEPSSPSMRDEEVLLLRRASYLQHVADAMRVNRWFDWLKADEPVSAGELSIAEQRLAMQLMHCLLMKPHTLEEGFNKLWRHPAVRDEIAELLTLNRADLDVSPVPLLGLADVSLMAHARYTRAEVFAALGVGTVERPKEHREGVYFVEHSRVQLMFVTLHKDTRKFSSTIQYRDHALTPDLFHWETPNNWRQESRGTQRCIGQGPEGSTHRLLFVRERSSGPVEGTFRCFGLVDRHGDLEGDRPVAITWKLRSPLPEVAFESARLVTAG</sequence>
<dbReference type="EMBL" id="JADKPO010000057">
    <property type="protein sequence ID" value="MBF4770514.1"/>
    <property type="molecule type" value="Genomic_DNA"/>
</dbReference>
<dbReference type="SMART" id="SM00490">
    <property type="entry name" value="HELICc"/>
    <property type="match status" value="1"/>
</dbReference>